<dbReference type="Proteomes" id="UP000233469">
    <property type="component" value="Unassembled WGS sequence"/>
</dbReference>
<evidence type="ECO:0000313" key="1">
    <source>
        <dbReference type="EMBL" id="PKK61888.1"/>
    </source>
</evidence>
<gene>
    <name evidence="1" type="ORF">RhiirC2_791179</name>
</gene>
<dbReference type="VEuPathDB" id="FungiDB:RhiirFUN_008149"/>
<dbReference type="EMBL" id="LLXL01002086">
    <property type="protein sequence ID" value="PKK61888.1"/>
    <property type="molecule type" value="Genomic_DNA"/>
</dbReference>
<sequence>MEKVSNLNEQLLSDKSNIIKGLYISTDGTKKSHYVIRTLNDLNTLLTGNKIRKCTIEYLNGSYKLLYDSQSKESQNEYLACYVDNTNVNGPVIIINKERDLKNTEHKTLGKTALKNVDWIGFSLD</sequence>
<comment type="caution">
    <text evidence="1">The sequence shown here is derived from an EMBL/GenBank/DDBJ whole genome shotgun (WGS) entry which is preliminary data.</text>
</comment>
<name>A0A2N1MJS6_9GLOM</name>
<dbReference type="VEuPathDB" id="FungiDB:FUN_008974"/>
<organism evidence="1 2">
    <name type="scientific">Rhizophagus irregularis</name>
    <dbReference type="NCBI Taxonomy" id="588596"/>
    <lineage>
        <taxon>Eukaryota</taxon>
        <taxon>Fungi</taxon>
        <taxon>Fungi incertae sedis</taxon>
        <taxon>Mucoromycota</taxon>
        <taxon>Glomeromycotina</taxon>
        <taxon>Glomeromycetes</taxon>
        <taxon>Glomerales</taxon>
        <taxon>Glomeraceae</taxon>
        <taxon>Rhizophagus</taxon>
    </lineage>
</organism>
<evidence type="ECO:0000313" key="2">
    <source>
        <dbReference type="Proteomes" id="UP000233469"/>
    </source>
</evidence>
<proteinExistence type="predicted"/>
<reference evidence="1 2" key="1">
    <citation type="submission" date="2016-04" db="EMBL/GenBank/DDBJ databases">
        <title>Genome analyses suggest a sexual origin of heterokaryosis in a supposedly ancient asexual fungus.</title>
        <authorList>
            <person name="Ropars J."/>
            <person name="Sedzielewska K."/>
            <person name="Noel J."/>
            <person name="Charron P."/>
            <person name="Farinelli L."/>
            <person name="Marton T."/>
            <person name="Kruger M."/>
            <person name="Pelin A."/>
            <person name="Brachmann A."/>
            <person name="Corradi N."/>
        </authorList>
    </citation>
    <scope>NUCLEOTIDE SEQUENCE [LARGE SCALE GENOMIC DNA]</scope>
    <source>
        <strain evidence="1 2">C2</strain>
    </source>
</reference>
<protein>
    <submittedName>
        <fullName evidence="1">Uncharacterized protein</fullName>
    </submittedName>
</protein>
<dbReference type="AlphaFoldDB" id="A0A2N1MJS6"/>
<reference evidence="1 2" key="2">
    <citation type="submission" date="2017-10" db="EMBL/GenBank/DDBJ databases">
        <title>Extensive intraspecific genome diversity in a model arbuscular mycorrhizal fungus.</title>
        <authorList>
            <person name="Chen E.C.H."/>
            <person name="Morin E."/>
            <person name="Baudet D."/>
            <person name="Noel J."/>
            <person name="Ndikumana S."/>
            <person name="Charron P."/>
            <person name="St-Onge C."/>
            <person name="Giorgi J."/>
            <person name="Grigoriev I.V."/>
            <person name="Roux C."/>
            <person name="Martin F.M."/>
            <person name="Corradi N."/>
        </authorList>
    </citation>
    <scope>NUCLEOTIDE SEQUENCE [LARGE SCALE GENOMIC DNA]</scope>
    <source>
        <strain evidence="1 2">C2</strain>
    </source>
</reference>
<dbReference type="OrthoDB" id="2311311at2759"/>
<accession>A0A2N1MJS6</accession>